<gene>
    <name evidence="1" type="ORF">HRG_11054</name>
</gene>
<proteinExistence type="predicted"/>
<accession>A0A9P8SCV4</accession>
<organism evidence="1 2">
    <name type="scientific">Hirsutella rhossiliensis</name>
    <dbReference type="NCBI Taxonomy" id="111463"/>
    <lineage>
        <taxon>Eukaryota</taxon>
        <taxon>Fungi</taxon>
        <taxon>Dikarya</taxon>
        <taxon>Ascomycota</taxon>
        <taxon>Pezizomycotina</taxon>
        <taxon>Sordariomycetes</taxon>
        <taxon>Hypocreomycetidae</taxon>
        <taxon>Hypocreales</taxon>
        <taxon>Ophiocordycipitaceae</taxon>
        <taxon>Hirsutella</taxon>
    </lineage>
</organism>
<dbReference type="RefSeq" id="XP_044715475.1">
    <property type="nucleotide sequence ID" value="XM_044869524.1"/>
</dbReference>
<reference evidence="1" key="1">
    <citation type="submission" date="2021-09" db="EMBL/GenBank/DDBJ databases">
        <title>A high-quality genome of the endoparasitic fungus Hirsutella rhossiliensis with a comparison of Hirsutella genomes reveals transposable elements contributing to genome size variation.</title>
        <authorList>
            <person name="Lin R."/>
            <person name="Jiao Y."/>
            <person name="Sun X."/>
            <person name="Ling J."/>
            <person name="Xie B."/>
            <person name="Cheng X."/>
        </authorList>
    </citation>
    <scope>NUCLEOTIDE SEQUENCE</scope>
    <source>
        <strain evidence="1">HR02</strain>
    </source>
</reference>
<keyword evidence="2" id="KW-1185">Reference proteome</keyword>
<dbReference type="OrthoDB" id="4924935at2759"/>
<evidence type="ECO:0000313" key="1">
    <source>
        <dbReference type="EMBL" id="KAH0957961.1"/>
    </source>
</evidence>
<dbReference type="EMBL" id="JAIZPD010000018">
    <property type="protein sequence ID" value="KAH0957961.1"/>
    <property type="molecule type" value="Genomic_DNA"/>
</dbReference>
<comment type="caution">
    <text evidence="1">The sequence shown here is derived from an EMBL/GenBank/DDBJ whole genome shotgun (WGS) entry which is preliminary data.</text>
</comment>
<sequence length="99" mass="11325">MNNGKQDCVNDPEAGAASRILVQGPTLDPIWFQEMATMSDPCMSILNRTCQHPWNCDFEVPKFRWASYNDQFALNNRRCFFLIDFGQSGNDDVPVLAYE</sequence>
<evidence type="ECO:0000313" key="2">
    <source>
        <dbReference type="Proteomes" id="UP000824596"/>
    </source>
</evidence>
<name>A0A9P8SCV4_9HYPO</name>
<dbReference type="Proteomes" id="UP000824596">
    <property type="component" value="Unassembled WGS sequence"/>
</dbReference>
<dbReference type="AlphaFoldDB" id="A0A9P8SCV4"/>
<protein>
    <submittedName>
        <fullName evidence="1">Uncharacterized protein</fullName>
    </submittedName>
</protein>
<dbReference type="GeneID" id="68360182"/>